<evidence type="ECO:0000256" key="1">
    <source>
        <dbReference type="SAM" id="Phobius"/>
    </source>
</evidence>
<proteinExistence type="predicted"/>
<sequence length="133" mass="14769">MTRQRQSLLQQLMVMVVVTAQVTLMLMLTTSVFPCDTAAAAAAAGPPWSSLATGPSDHAGLYCDFEDQQCRWQWSRFVRRSAAEINATIYSAPDPAMISGPLDDADGRPTGNWRWWPSILNRPSRGNKWRLTA</sequence>
<organism evidence="2 3">
    <name type="scientific">Daphnia pulex</name>
    <name type="common">Water flea</name>
    <dbReference type="NCBI Taxonomy" id="6669"/>
    <lineage>
        <taxon>Eukaryota</taxon>
        <taxon>Metazoa</taxon>
        <taxon>Ecdysozoa</taxon>
        <taxon>Arthropoda</taxon>
        <taxon>Crustacea</taxon>
        <taxon>Branchiopoda</taxon>
        <taxon>Diplostraca</taxon>
        <taxon>Cladocera</taxon>
        <taxon>Anomopoda</taxon>
        <taxon>Daphniidae</taxon>
        <taxon>Daphnia</taxon>
    </lineage>
</organism>
<gene>
    <name evidence="2" type="ORF">DAPPUDRAFT_99611</name>
</gene>
<dbReference type="HOGENOM" id="CLU_1908774_0_0_1"/>
<name>E9G7E7_DAPPU</name>
<evidence type="ECO:0000313" key="3">
    <source>
        <dbReference type="Proteomes" id="UP000000305"/>
    </source>
</evidence>
<protein>
    <submittedName>
        <fullName evidence="2">Uncharacterized protein</fullName>
    </submittedName>
</protein>
<keyword evidence="1" id="KW-1133">Transmembrane helix</keyword>
<dbReference type="KEGG" id="dpx:DAPPUDRAFT_99611"/>
<evidence type="ECO:0000313" key="2">
    <source>
        <dbReference type="EMBL" id="EFX84661.1"/>
    </source>
</evidence>
<dbReference type="EMBL" id="GL732534">
    <property type="protein sequence ID" value="EFX84661.1"/>
    <property type="molecule type" value="Genomic_DNA"/>
</dbReference>
<keyword evidence="1" id="KW-0812">Transmembrane</keyword>
<accession>E9G7E7</accession>
<dbReference type="InParanoid" id="E9G7E7"/>
<dbReference type="Proteomes" id="UP000000305">
    <property type="component" value="Unassembled WGS sequence"/>
</dbReference>
<keyword evidence="3" id="KW-1185">Reference proteome</keyword>
<dbReference type="AlphaFoldDB" id="E9G7E7"/>
<reference evidence="2 3" key="1">
    <citation type="journal article" date="2011" name="Science">
        <title>The ecoresponsive genome of Daphnia pulex.</title>
        <authorList>
            <person name="Colbourne J.K."/>
            <person name="Pfrender M.E."/>
            <person name="Gilbert D."/>
            <person name="Thomas W.K."/>
            <person name="Tucker A."/>
            <person name="Oakley T.H."/>
            <person name="Tokishita S."/>
            <person name="Aerts A."/>
            <person name="Arnold G.J."/>
            <person name="Basu M.K."/>
            <person name="Bauer D.J."/>
            <person name="Caceres C.E."/>
            <person name="Carmel L."/>
            <person name="Casola C."/>
            <person name="Choi J.H."/>
            <person name="Detter J.C."/>
            <person name="Dong Q."/>
            <person name="Dusheyko S."/>
            <person name="Eads B.D."/>
            <person name="Frohlich T."/>
            <person name="Geiler-Samerotte K.A."/>
            <person name="Gerlach D."/>
            <person name="Hatcher P."/>
            <person name="Jogdeo S."/>
            <person name="Krijgsveld J."/>
            <person name="Kriventseva E.V."/>
            <person name="Kultz D."/>
            <person name="Laforsch C."/>
            <person name="Lindquist E."/>
            <person name="Lopez J."/>
            <person name="Manak J.R."/>
            <person name="Muller J."/>
            <person name="Pangilinan J."/>
            <person name="Patwardhan R.P."/>
            <person name="Pitluck S."/>
            <person name="Pritham E.J."/>
            <person name="Rechtsteiner A."/>
            <person name="Rho M."/>
            <person name="Rogozin I.B."/>
            <person name="Sakarya O."/>
            <person name="Salamov A."/>
            <person name="Schaack S."/>
            <person name="Shapiro H."/>
            <person name="Shiga Y."/>
            <person name="Skalitzky C."/>
            <person name="Smith Z."/>
            <person name="Souvorov A."/>
            <person name="Sung W."/>
            <person name="Tang Z."/>
            <person name="Tsuchiya D."/>
            <person name="Tu H."/>
            <person name="Vos H."/>
            <person name="Wang M."/>
            <person name="Wolf Y.I."/>
            <person name="Yamagata H."/>
            <person name="Yamada T."/>
            <person name="Ye Y."/>
            <person name="Shaw J.R."/>
            <person name="Andrews J."/>
            <person name="Crease T.J."/>
            <person name="Tang H."/>
            <person name="Lucas S.M."/>
            <person name="Robertson H.M."/>
            <person name="Bork P."/>
            <person name="Koonin E.V."/>
            <person name="Zdobnov E.M."/>
            <person name="Grigoriev I.V."/>
            <person name="Lynch M."/>
            <person name="Boore J.L."/>
        </authorList>
    </citation>
    <scope>NUCLEOTIDE SEQUENCE [LARGE SCALE GENOMIC DNA]</scope>
</reference>
<feature type="transmembrane region" description="Helical" evidence="1">
    <location>
        <begin position="12"/>
        <end position="33"/>
    </location>
</feature>
<keyword evidence="1" id="KW-0472">Membrane</keyword>